<evidence type="ECO:0000313" key="5">
    <source>
        <dbReference type="Proteomes" id="UP000236497"/>
    </source>
</evidence>
<dbReference type="InterPro" id="IPR029062">
    <property type="entry name" value="Class_I_gatase-like"/>
</dbReference>
<feature type="transmembrane region" description="Helical" evidence="1">
    <location>
        <begin position="455"/>
        <end position="479"/>
    </location>
</feature>
<dbReference type="SUPFAM" id="SSF52317">
    <property type="entry name" value="Class I glutamine amidotransferase-like"/>
    <property type="match status" value="1"/>
</dbReference>
<dbReference type="Pfam" id="PF23357">
    <property type="entry name" value="DUF7088"/>
    <property type="match status" value="1"/>
</dbReference>
<dbReference type="RefSeq" id="WP_158245847.1">
    <property type="nucleotide sequence ID" value="NZ_CVTD020000007.1"/>
</dbReference>
<feature type="transmembrane region" description="Helical" evidence="1">
    <location>
        <begin position="29"/>
        <end position="49"/>
    </location>
</feature>
<evidence type="ECO:0000259" key="3">
    <source>
        <dbReference type="Pfam" id="PF23357"/>
    </source>
</evidence>
<proteinExistence type="predicted"/>
<name>A0A0H5SDE1_HERHM</name>
<gene>
    <name evidence="4" type="ORF">HHT355_0168</name>
</gene>
<keyword evidence="1" id="KW-0472">Membrane</keyword>
<dbReference type="EMBL" id="CVTD020000007">
    <property type="protein sequence ID" value="CRZ33382.1"/>
    <property type="molecule type" value="Genomic_DNA"/>
</dbReference>
<dbReference type="AlphaFoldDB" id="A0A0H5SDE1"/>
<feature type="domain" description="ABC-type uncharacterised transport system" evidence="2">
    <location>
        <begin position="217"/>
        <end position="365"/>
    </location>
</feature>
<accession>A0A0H5SDE1</accession>
<evidence type="ECO:0000313" key="4">
    <source>
        <dbReference type="EMBL" id="CRZ33382.1"/>
    </source>
</evidence>
<evidence type="ECO:0000256" key="1">
    <source>
        <dbReference type="SAM" id="Phobius"/>
    </source>
</evidence>
<dbReference type="Proteomes" id="UP000236497">
    <property type="component" value="Unassembled WGS sequence"/>
</dbReference>
<keyword evidence="1" id="KW-1133">Transmembrane helix</keyword>
<organism evidence="4 5">
    <name type="scientific">Herbinix hemicellulosilytica</name>
    <dbReference type="NCBI Taxonomy" id="1564487"/>
    <lineage>
        <taxon>Bacteria</taxon>
        <taxon>Bacillati</taxon>
        <taxon>Bacillota</taxon>
        <taxon>Clostridia</taxon>
        <taxon>Lachnospirales</taxon>
        <taxon>Lachnospiraceae</taxon>
        <taxon>Herbinix</taxon>
    </lineage>
</organism>
<evidence type="ECO:0000259" key="2">
    <source>
        <dbReference type="Pfam" id="PF09822"/>
    </source>
</evidence>
<reference evidence="4 5" key="1">
    <citation type="submission" date="2015-06" db="EMBL/GenBank/DDBJ databases">
        <authorList>
            <person name="Wibberg Daniel"/>
        </authorList>
    </citation>
    <scope>NUCLEOTIDE SEQUENCE [LARGE SCALE GENOMIC DNA]</scope>
    <source>
        <strain evidence="4 5">T3/55T</strain>
    </source>
</reference>
<feature type="domain" description="DUF7088" evidence="3">
    <location>
        <begin position="61"/>
        <end position="144"/>
    </location>
</feature>
<dbReference type="InterPro" id="IPR019196">
    <property type="entry name" value="ABC_transp_unknown"/>
</dbReference>
<dbReference type="InterPro" id="IPR055396">
    <property type="entry name" value="DUF7088"/>
</dbReference>
<keyword evidence="5" id="KW-1185">Reference proteome</keyword>
<sequence length="484" mass="54763">MSDNKKQNSKNIIEQIKASFTGRKFKSGAYVSVISAVVIVLILLINLIISEFDLKIDLSNNKLYTLTDETKEYIKNMEDDITIYYLVEAGNEAQIFQKIAEKFDSLSDKITLVQKDPVQYPTFAQQYVDDEISVGSFLVVNNRTNKAKYVDYNEMLVQEFDYQSFQYFTVGVDVEGKLISAIQYVTNPDLPVVYYTVGHEEYEIGELFKDTLDRMNIEIQSLQTLTLEKMPDDCDVLIINSPKIDFSDSEIDMIKQYMAAGGKAVIVMDYQAQDFVNLNSLINYYGMQIEKGIICEADADRYVPLYPRYIVPEVLEHDITNTLSKSNRIVVTPKSSGITLLDNVRSSLTIEPLLKTSDSAYSKVDLNPQTLLKEDGDIDGPFYTGVVSSDTYEGVTSKLVVYTSEMIFDDNMISDFGNFYLLVGTISNLVGEMDTISVRARYLYPQFLNITQKAAMIWAAAIVIVLPVIILASGIVIVVRRRKR</sequence>
<keyword evidence="1" id="KW-0812">Transmembrane</keyword>
<dbReference type="Pfam" id="PF09822">
    <property type="entry name" value="ABC_transp_aux"/>
    <property type="match status" value="1"/>
</dbReference>
<protein>
    <submittedName>
        <fullName evidence="4">Uncharacterized protein</fullName>
    </submittedName>
</protein>